<feature type="domain" description="Pectate lyase" evidence="6">
    <location>
        <begin position="57"/>
        <end position="274"/>
    </location>
</feature>
<accession>A0AAN6T8J6</accession>
<dbReference type="GeneID" id="89940329"/>
<protein>
    <submittedName>
        <fullName evidence="7">Polysaccharide lyase family 1 protein</fullName>
    </submittedName>
</protein>
<evidence type="ECO:0000256" key="4">
    <source>
        <dbReference type="RuleBase" id="RU361173"/>
    </source>
</evidence>
<dbReference type="GO" id="GO:0000272">
    <property type="term" value="P:polysaccharide catabolic process"/>
    <property type="evidence" value="ECO:0007669"/>
    <property type="project" value="UniProtKB-KW"/>
</dbReference>
<comment type="subcellular location">
    <subcellularLocation>
        <location evidence="4">Secreted</location>
    </subcellularLocation>
</comment>
<keyword evidence="4" id="KW-0624">Polysaccharide degradation</keyword>
<dbReference type="SUPFAM" id="SSF51126">
    <property type="entry name" value="Pectin lyase-like"/>
    <property type="match status" value="1"/>
</dbReference>
<name>A0AAN6T8J6_9PEZI</name>
<evidence type="ECO:0000256" key="5">
    <source>
        <dbReference type="SAM" id="SignalP"/>
    </source>
</evidence>
<feature type="signal peptide" evidence="5">
    <location>
        <begin position="1"/>
        <end position="18"/>
    </location>
</feature>
<evidence type="ECO:0000313" key="8">
    <source>
        <dbReference type="Proteomes" id="UP001302812"/>
    </source>
</evidence>
<dbReference type="InterPro" id="IPR002022">
    <property type="entry name" value="Pec_lyase"/>
</dbReference>
<dbReference type="InterPro" id="IPR045032">
    <property type="entry name" value="PEL"/>
</dbReference>
<dbReference type="InterPro" id="IPR012334">
    <property type="entry name" value="Pectin_lyas_fold"/>
</dbReference>
<dbReference type="SMART" id="SM00656">
    <property type="entry name" value="Amb_all"/>
    <property type="match status" value="1"/>
</dbReference>
<keyword evidence="8" id="KW-1185">Reference proteome</keyword>
<evidence type="ECO:0000259" key="6">
    <source>
        <dbReference type="SMART" id="SM00656"/>
    </source>
</evidence>
<dbReference type="GO" id="GO:0005576">
    <property type="term" value="C:extracellular region"/>
    <property type="evidence" value="ECO:0007669"/>
    <property type="project" value="UniProtKB-SubCell"/>
</dbReference>
<feature type="chain" id="PRO_5042869303" evidence="5">
    <location>
        <begin position="19"/>
        <end position="340"/>
    </location>
</feature>
<organism evidence="7 8">
    <name type="scientific">Canariomyces notabilis</name>
    <dbReference type="NCBI Taxonomy" id="2074819"/>
    <lineage>
        <taxon>Eukaryota</taxon>
        <taxon>Fungi</taxon>
        <taxon>Dikarya</taxon>
        <taxon>Ascomycota</taxon>
        <taxon>Pezizomycotina</taxon>
        <taxon>Sordariomycetes</taxon>
        <taxon>Sordariomycetidae</taxon>
        <taxon>Sordariales</taxon>
        <taxon>Chaetomiaceae</taxon>
        <taxon>Canariomyces</taxon>
    </lineage>
</organism>
<evidence type="ECO:0000256" key="1">
    <source>
        <dbReference type="ARBA" id="ARBA00010980"/>
    </source>
</evidence>
<evidence type="ECO:0000256" key="3">
    <source>
        <dbReference type="ARBA" id="ARBA00023239"/>
    </source>
</evidence>
<keyword evidence="4" id="KW-0964">Secreted</keyword>
<dbReference type="Pfam" id="PF00544">
    <property type="entry name" value="Pectate_lyase_4"/>
    <property type="match status" value="1"/>
</dbReference>
<dbReference type="AlphaFoldDB" id="A0AAN6T8J6"/>
<dbReference type="PANTHER" id="PTHR31683:SF18">
    <property type="entry name" value="PECTATE LYASE 21-RELATED"/>
    <property type="match status" value="1"/>
</dbReference>
<dbReference type="InterPro" id="IPR011050">
    <property type="entry name" value="Pectin_lyase_fold/virulence"/>
</dbReference>
<keyword evidence="3 4" id="KW-0456">Lyase</keyword>
<dbReference type="Proteomes" id="UP001302812">
    <property type="component" value="Unassembled WGS sequence"/>
</dbReference>
<dbReference type="GO" id="GO:0030570">
    <property type="term" value="F:pectate lyase activity"/>
    <property type="evidence" value="ECO:0007669"/>
    <property type="project" value="InterPro"/>
</dbReference>
<dbReference type="PANTHER" id="PTHR31683">
    <property type="entry name" value="PECTATE LYASE 18-RELATED"/>
    <property type="match status" value="1"/>
</dbReference>
<evidence type="ECO:0000256" key="2">
    <source>
        <dbReference type="ARBA" id="ARBA00022729"/>
    </source>
</evidence>
<comment type="similarity">
    <text evidence="1 4">Belongs to the polysaccharide lyase 1 family.</text>
</comment>
<reference evidence="7" key="1">
    <citation type="journal article" date="2023" name="Mol. Phylogenet. Evol.">
        <title>Genome-scale phylogeny and comparative genomics of the fungal order Sordariales.</title>
        <authorList>
            <person name="Hensen N."/>
            <person name="Bonometti L."/>
            <person name="Westerberg I."/>
            <person name="Brannstrom I.O."/>
            <person name="Guillou S."/>
            <person name="Cros-Aarteil S."/>
            <person name="Calhoun S."/>
            <person name="Haridas S."/>
            <person name="Kuo A."/>
            <person name="Mondo S."/>
            <person name="Pangilinan J."/>
            <person name="Riley R."/>
            <person name="LaButti K."/>
            <person name="Andreopoulos B."/>
            <person name="Lipzen A."/>
            <person name="Chen C."/>
            <person name="Yan M."/>
            <person name="Daum C."/>
            <person name="Ng V."/>
            <person name="Clum A."/>
            <person name="Steindorff A."/>
            <person name="Ohm R.A."/>
            <person name="Martin F."/>
            <person name="Silar P."/>
            <person name="Natvig D.O."/>
            <person name="Lalanne C."/>
            <person name="Gautier V."/>
            <person name="Ament-Velasquez S.L."/>
            <person name="Kruys A."/>
            <person name="Hutchinson M.I."/>
            <person name="Powell A.J."/>
            <person name="Barry K."/>
            <person name="Miller A.N."/>
            <person name="Grigoriev I.V."/>
            <person name="Debuchy R."/>
            <person name="Gladieux P."/>
            <person name="Hiltunen Thoren M."/>
            <person name="Johannesson H."/>
        </authorList>
    </citation>
    <scope>NUCLEOTIDE SEQUENCE</scope>
    <source>
        <strain evidence="7">CBS 508.74</strain>
    </source>
</reference>
<dbReference type="EMBL" id="MU853366">
    <property type="protein sequence ID" value="KAK4108044.1"/>
    <property type="molecule type" value="Genomic_DNA"/>
</dbReference>
<gene>
    <name evidence="7" type="ORF">N656DRAFT_784577</name>
</gene>
<dbReference type="RefSeq" id="XP_064665614.1">
    <property type="nucleotide sequence ID" value="XM_064816204.1"/>
</dbReference>
<dbReference type="Gene3D" id="2.160.20.10">
    <property type="entry name" value="Single-stranded right-handed beta-helix, Pectin lyase-like"/>
    <property type="match status" value="1"/>
</dbReference>
<evidence type="ECO:0000313" key="7">
    <source>
        <dbReference type="EMBL" id="KAK4108044.1"/>
    </source>
</evidence>
<keyword evidence="4" id="KW-0119">Carbohydrate metabolism</keyword>
<keyword evidence="2 5" id="KW-0732">Signal</keyword>
<proteinExistence type="inferred from homology"/>
<comment type="caution">
    <text evidence="7">The sequence shown here is derived from an EMBL/GenBank/DDBJ whole genome shotgun (WGS) entry which is preliminary data.</text>
</comment>
<reference evidence="7" key="2">
    <citation type="submission" date="2023-05" db="EMBL/GenBank/DDBJ databases">
        <authorList>
            <consortium name="Lawrence Berkeley National Laboratory"/>
            <person name="Steindorff A."/>
            <person name="Hensen N."/>
            <person name="Bonometti L."/>
            <person name="Westerberg I."/>
            <person name="Brannstrom I.O."/>
            <person name="Guillou S."/>
            <person name="Cros-Aarteil S."/>
            <person name="Calhoun S."/>
            <person name="Haridas S."/>
            <person name="Kuo A."/>
            <person name="Mondo S."/>
            <person name="Pangilinan J."/>
            <person name="Riley R."/>
            <person name="Labutti K."/>
            <person name="Andreopoulos B."/>
            <person name="Lipzen A."/>
            <person name="Chen C."/>
            <person name="Yanf M."/>
            <person name="Daum C."/>
            <person name="Ng V."/>
            <person name="Clum A."/>
            <person name="Ohm R."/>
            <person name="Martin F."/>
            <person name="Silar P."/>
            <person name="Natvig D."/>
            <person name="Lalanne C."/>
            <person name="Gautier V."/>
            <person name="Ament-Velasquez S.L."/>
            <person name="Kruys A."/>
            <person name="Hutchinson M.I."/>
            <person name="Powell A.J."/>
            <person name="Barry K."/>
            <person name="Miller A.N."/>
            <person name="Grigoriev I.V."/>
            <person name="Debuchy R."/>
            <person name="Gladieux P."/>
            <person name="Thoren M.H."/>
            <person name="Johannesson H."/>
        </authorList>
    </citation>
    <scope>NUCLEOTIDE SEQUENCE</scope>
    <source>
        <strain evidence="7">CBS 508.74</strain>
    </source>
</reference>
<sequence length="340" mass="36076">MKLLKSFLLVSYGGYTACSSPGGGSPTRRQYEPELATYDDACNVGYCSVMGATIGGWGTNEYTTVSTLEQFANAVSSTGPAVVIVEGAISGEGKVTVGSYKSILGAPGSSLAGIGLSLNQSRNVILRNFKISKVPASQGPAISVENSRSIWIDHCDLSSGSDRAQTAGPYAPSLLSISQNSDLVTVTATLFHDHPQAVVVGQTDKYTKVDNPDGKPRVTFARNYFRSLGNAVSYSFGTGHLFNSLYENVTDGINTGMGANLLIESSIFEKSGRAIYSNNSTEAGYATVRDVLLGGASNSALAGEMTADSLPYPYDWYIWETSRVQELVVDRAGQTLDFLK</sequence>